<protein>
    <recommendedName>
        <fullName evidence="2">BTB domain-containing protein</fullName>
    </recommendedName>
</protein>
<gene>
    <name evidence="3" type="ORF">FIBSPDRAFT_1054458</name>
</gene>
<reference evidence="3 4" key="1">
    <citation type="journal article" date="2016" name="Mol. Biol. Evol.">
        <title>Comparative Genomics of Early-Diverging Mushroom-Forming Fungi Provides Insights into the Origins of Lignocellulose Decay Capabilities.</title>
        <authorList>
            <person name="Nagy L.G."/>
            <person name="Riley R."/>
            <person name="Tritt A."/>
            <person name="Adam C."/>
            <person name="Daum C."/>
            <person name="Floudas D."/>
            <person name="Sun H."/>
            <person name="Yadav J.S."/>
            <person name="Pangilinan J."/>
            <person name="Larsson K.H."/>
            <person name="Matsuura K."/>
            <person name="Barry K."/>
            <person name="Labutti K."/>
            <person name="Kuo R."/>
            <person name="Ohm R.A."/>
            <person name="Bhattacharya S.S."/>
            <person name="Shirouzu T."/>
            <person name="Yoshinaga Y."/>
            <person name="Martin F.M."/>
            <person name="Grigoriev I.V."/>
            <person name="Hibbett D.S."/>
        </authorList>
    </citation>
    <scope>NUCLEOTIDE SEQUENCE [LARGE SCALE GENOMIC DNA]</scope>
    <source>
        <strain evidence="3 4">CBS 109695</strain>
    </source>
</reference>
<dbReference type="PROSITE" id="PS50097">
    <property type="entry name" value="BTB"/>
    <property type="match status" value="1"/>
</dbReference>
<sequence length="365" mass="40677">MASESSFVTIDALMDTVPDGPMRFTSSFDPYEPVSLPSTSAQDGAGAKRDLDFYMECDMLTFVIEKCLYRVPRFFLDRETMFFTKMCSSKGLSEPSMVLDDVSTIEFKTLLHFLIVKKYDSADLSLAQWILLLSVSTHFEMASVRAHAITELGNLRQSIDAVDQVVLALKHDIPAWLTAAYTSICEREKPLTSREAAKLGGEIPFMIAEAREATIRAQLTKPCSECPPKPKTLASAARRAVDDVFGREAREKEKEKLAMEEVIAEQEAERIRAEKEQNEQEKNRKLEEAKDTKEKAERLIKEMEEEKAKLEKRELATAPAPATAVEVAPKASTSMYGTSTGAFGFGAAPSSQPDVPRNKKSAIRR</sequence>
<feature type="domain" description="BTB" evidence="2">
    <location>
        <begin position="57"/>
        <end position="123"/>
    </location>
</feature>
<dbReference type="STRING" id="436010.A0A167VAH4"/>
<dbReference type="Gene3D" id="3.30.710.10">
    <property type="entry name" value="Potassium Channel Kv1.1, Chain A"/>
    <property type="match status" value="1"/>
</dbReference>
<feature type="region of interest" description="Disordered" evidence="1">
    <location>
        <begin position="343"/>
        <end position="365"/>
    </location>
</feature>
<keyword evidence="4" id="KW-1185">Reference proteome</keyword>
<dbReference type="InterPro" id="IPR011333">
    <property type="entry name" value="SKP1/BTB/POZ_sf"/>
</dbReference>
<organism evidence="3 4">
    <name type="scientific">Athelia psychrophila</name>
    <dbReference type="NCBI Taxonomy" id="1759441"/>
    <lineage>
        <taxon>Eukaryota</taxon>
        <taxon>Fungi</taxon>
        <taxon>Dikarya</taxon>
        <taxon>Basidiomycota</taxon>
        <taxon>Agaricomycotina</taxon>
        <taxon>Agaricomycetes</taxon>
        <taxon>Agaricomycetidae</taxon>
        <taxon>Atheliales</taxon>
        <taxon>Atheliaceae</taxon>
        <taxon>Athelia</taxon>
    </lineage>
</organism>
<evidence type="ECO:0000256" key="1">
    <source>
        <dbReference type="SAM" id="MobiDB-lite"/>
    </source>
</evidence>
<feature type="region of interest" description="Disordered" evidence="1">
    <location>
        <begin position="272"/>
        <end position="296"/>
    </location>
</feature>
<accession>A0A167VAH4</accession>
<dbReference type="Proteomes" id="UP000076532">
    <property type="component" value="Unassembled WGS sequence"/>
</dbReference>
<dbReference type="OrthoDB" id="3223751at2759"/>
<name>A0A167VAH4_9AGAM</name>
<evidence type="ECO:0000259" key="2">
    <source>
        <dbReference type="PROSITE" id="PS50097"/>
    </source>
</evidence>
<dbReference type="AlphaFoldDB" id="A0A167VAH4"/>
<proteinExistence type="predicted"/>
<feature type="region of interest" description="Disordered" evidence="1">
    <location>
        <begin position="310"/>
        <end position="329"/>
    </location>
</feature>
<evidence type="ECO:0000313" key="4">
    <source>
        <dbReference type="Proteomes" id="UP000076532"/>
    </source>
</evidence>
<dbReference type="EMBL" id="KV417887">
    <property type="protein sequence ID" value="KZP04804.1"/>
    <property type="molecule type" value="Genomic_DNA"/>
</dbReference>
<feature type="compositionally biased region" description="Low complexity" evidence="1">
    <location>
        <begin position="316"/>
        <end position="329"/>
    </location>
</feature>
<evidence type="ECO:0000313" key="3">
    <source>
        <dbReference type="EMBL" id="KZP04804.1"/>
    </source>
</evidence>
<dbReference type="InterPro" id="IPR000210">
    <property type="entry name" value="BTB/POZ_dom"/>
</dbReference>